<dbReference type="Proteomes" id="UP000824890">
    <property type="component" value="Unassembled WGS sequence"/>
</dbReference>
<evidence type="ECO:0000313" key="3">
    <source>
        <dbReference type="Proteomes" id="UP000824890"/>
    </source>
</evidence>
<dbReference type="EMBL" id="JAGKQM010000005">
    <property type="protein sequence ID" value="KAH0927805.1"/>
    <property type="molecule type" value="Genomic_DNA"/>
</dbReference>
<keyword evidence="3" id="KW-1185">Reference proteome</keyword>
<accession>A0ABQ8DH53</accession>
<gene>
    <name evidence="2" type="ORF">HID58_020061</name>
</gene>
<proteinExistence type="predicted"/>
<feature type="transmembrane region" description="Helical" evidence="1">
    <location>
        <begin position="12"/>
        <end position="29"/>
    </location>
</feature>
<comment type="caution">
    <text evidence="2">The sequence shown here is derived from an EMBL/GenBank/DDBJ whole genome shotgun (WGS) entry which is preliminary data.</text>
</comment>
<evidence type="ECO:0000256" key="1">
    <source>
        <dbReference type="SAM" id="Phobius"/>
    </source>
</evidence>
<keyword evidence="1" id="KW-1133">Transmembrane helix</keyword>
<feature type="non-terminal residue" evidence="2">
    <location>
        <position position="1"/>
    </location>
</feature>
<evidence type="ECO:0000313" key="2">
    <source>
        <dbReference type="EMBL" id="KAH0927805.1"/>
    </source>
</evidence>
<reference evidence="2 3" key="1">
    <citation type="submission" date="2021-05" db="EMBL/GenBank/DDBJ databases">
        <title>Genome Assembly of Synthetic Allotetraploid Brassica napus Reveals Homoeologous Exchanges between Subgenomes.</title>
        <authorList>
            <person name="Davis J.T."/>
        </authorList>
    </citation>
    <scope>NUCLEOTIDE SEQUENCE [LARGE SCALE GENOMIC DNA]</scope>
    <source>
        <strain evidence="3">cv. Da-Ae</strain>
        <tissue evidence="2">Seedling</tissue>
    </source>
</reference>
<sequence length="110" mass="12701">WLDLWESGFMTDLWFGSVLFGIGGLKIRMRSRRWTIEALRRKGPCGEEVSDCCGLNLRIRWVRSFSIRRVPEKQLSVSSSPTLFRRLGHDVVPCDACLLDGWVSTRVDAW</sequence>
<keyword evidence="1" id="KW-0812">Transmembrane</keyword>
<protein>
    <submittedName>
        <fullName evidence="2">Uncharacterized protein</fullName>
    </submittedName>
</protein>
<name>A0ABQ8DH53_BRANA</name>
<organism evidence="2 3">
    <name type="scientific">Brassica napus</name>
    <name type="common">Rape</name>
    <dbReference type="NCBI Taxonomy" id="3708"/>
    <lineage>
        <taxon>Eukaryota</taxon>
        <taxon>Viridiplantae</taxon>
        <taxon>Streptophyta</taxon>
        <taxon>Embryophyta</taxon>
        <taxon>Tracheophyta</taxon>
        <taxon>Spermatophyta</taxon>
        <taxon>Magnoliopsida</taxon>
        <taxon>eudicotyledons</taxon>
        <taxon>Gunneridae</taxon>
        <taxon>Pentapetalae</taxon>
        <taxon>rosids</taxon>
        <taxon>malvids</taxon>
        <taxon>Brassicales</taxon>
        <taxon>Brassicaceae</taxon>
        <taxon>Brassiceae</taxon>
        <taxon>Brassica</taxon>
    </lineage>
</organism>
<keyword evidence="1" id="KW-0472">Membrane</keyword>